<keyword evidence="7 9" id="KW-1133">Transmembrane helix</keyword>
<dbReference type="EMBL" id="BAAALT010000053">
    <property type="protein sequence ID" value="GAA1798796.1"/>
    <property type="molecule type" value="Genomic_DNA"/>
</dbReference>
<feature type="transmembrane region" description="Helical" evidence="9">
    <location>
        <begin position="285"/>
        <end position="305"/>
    </location>
</feature>
<reference evidence="13 14" key="1">
    <citation type="journal article" date="2019" name="Int. J. Syst. Evol. Microbiol.">
        <title>The Global Catalogue of Microorganisms (GCM) 10K type strain sequencing project: providing services to taxonomists for standard genome sequencing and annotation.</title>
        <authorList>
            <consortium name="The Broad Institute Genomics Platform"/>
            <consortium name="The Broad Institute Genome Sequencing Center for Infectious Disease"/>
            <person name="Wu L."/>
            <person name="Ma J."/>
        </authorList>
    </citation>
    <scope>NUCLEOTIDE SEQUENCE [LARGE SCALE GENOMIC DNA]</scope>
    <source>
        <strain evidence="13 14">JCM 13250</strain>
    </source>
</reference>
<feature type="transmembrane region" description="Helical" evidence="9">
    <location>
        <begin position="258"/>
        <end position="279"/>
    </location>
</feature>
<gene>
    <name evidence="13" type="ORF">GCM10009682_20510</name>
</gene>
<dbReference type="SUPFAM" id="SSF90123">
    <property type="entry name" value="ABC transporter transmembrane region"/>
    <property type="match status" value="1"/>
</dbReference>
<dbReference type="InterPro" id="IPR003439">
    <property type="entry name" value="ABC_transporter-like_ATP-bd"/>
</dbReference>
<dbReference type="Gene3D" id="3.90.70.10">
    <property type="entry name" value="Cysteine proteinases"/>
    <property type="match status" value="1"/>
</dbReference>
<evidence type="ECO:0000256" key="5">
    <source>
        <dbReference type="ARBA" id="ARBA00022807"/>
    </source>
</evidence>
<dbReference type="PROSITE" id="PS50990">
    <property type="entry name" value="PEPTIDASE_C39"/>
    <property type="match status" value="1"/>
</dbReference>
<evidence type="ECO:0000256" key="8">
    <source>
        <dbReference type="ARBA" id="ARBA00023136"/>
    </source>
</evidence>
<dbReference type="Gene3D" id="3.40.50.300">
    <property type="entry name" value="P-loop containing nucleotide triphosphate hydrolases"/>
    <property type="match status" value="1"/>
</dbReference>
<evidence type="ECO:0000313" key="13">
    <source>
        <dbReference type="EMBL" id="GAA1798796.1"/>
    </source>
</evidence>
<evidence type="ECO:0000313" key="14">
    <source>
        <dbReference type="Proteomes" id="UP001500218"/>
    </source>
</evidence>
<feature type="transmembrane region" description="Helical" evidence="9">
    <location>
        <begin position="185"/>
        <end position="205"/>
    </location>
</feature>
<dbReference type="InterPro" id="IPR005074">
    <property type="entry name" value="Peptidase_C39"/>
</dbReference>
<sequence length="697" mass="74647">MEAVECGAASLGIVLAHYGRHVPLEELRQTCGVSRDGSTAVSVIKAARTYGLEAKGFQMDVGALAKTDLPVILFWRFAHFLVLEGFGRRVHLNDPATGPRTTSWEDFDGSYTGVALTLRPGPDFRRGGTRYRVMRALAARWRNLGSIVPQTMLLGVIIALVGLIMPVMTAVFVDRVLLSDGQDALRGLVAAMAVAVVLTMVAGLLQQQLLVRAETAVALGSAARFMRHLLRLPLSFFDQRQAADLTNRVRSNDTIAALLTRRVATTVVDLLLLAAYGVLLCRYDVLLGLCAVAFSGANMAVLRYVSAQRTSAVAGLVADRGKLFGTVYTTIQMIESIKAAGEEQKGFQRFAARGAAVITSQQKLGVPTAALAVVPAVLAAVNTAVLLSVGSYRVLSGSLSVGVLLAMQGLVAMMNRPVASLTALGGQLQDMSADLSRVRDVENYPLPAPMVTDDEVAPMEGHLRIRGVTFGYNPLTKPLVERFELDVPPGARVALVGGSGSGKSTVGRLVAGLYRPWSGEVTIDGRRREEIDPDLWAATVALVDQDQLLFEGTVRDNVTLWDPTIPDETVIEALTDAGIYPDVASRPGGLASKVAEGGRNFSGGQRQRLEIARALVRQPSVLILDEATSALDAETERLIDNNLRKRGATCLVVAHRLSTIRDADLIVVLDRGGEVERGTHEQLMAADGAYAALVRDQ</sequence>
<dbReference type="SUPFAM" id="SSF52540">
    <property type="entry name" value="P-loop containing nucleoside triphosphate hydrolases"/>
    <property type="match status" value="1"/>
</dbReference>
<keyword evidence="2 9" id="KW-0812">Transmembrane</keyword>
<dbReference type="Pfam" id="PF03412">
    <property type="entry name" value="Peptidase_C39"/>
    <property type="match status" value="1"/>
</dbReference>
<evidence type="ECO:0000256" key="6">
    <source>
        <dbReference type="ARBA" id="ARBA00022840"/>
    </source>
</evidence>
<dbReference type="PANTHER" id="PTHR43394:SF1">
    <property type="entry name" value="ATP-BINDING CASSETTE SUB-FAMILY B MEMBER 10, MITOCHONDRIAL"/>
    <property type="match status" value="1"/>
</dbReference>
<proteinExistence type="predicted"/>
<keyword evidence="3" id="KW-0547">Nucleotide-binding</keyword>
<dbReference type="InterPro" id="IPR011527">
    <property type="entry name" value="ABC1_TM_dom"/>
</dbReference>
<keyword evidence="5" id="KW-0645">Protease</keyword>
<feature type="transmembrane region" description="Helical" evidence="9">
    <location>
        <begin position="369"/>
        <end position="389"/>
    </location>
</feature>
<keyword evidence="14" id="KW-1185">Reference proteome</keyword>
<evidence type="ECO:0000256" key="7">
    <source>
        <dbReference type="ARBA" id="ARBA00022989"/>
    </source>
</evidence>
<accession>A0ABN2LT82</accession>
<dbReference type="InterPro" id="IPR003593">
    <property type="entry name" value="AAA+_ATPase"/>
</dbReference>
<organism evidence="13 14">
    <name type="scientific">Luedemannella flava</name>
    <dbReference type="NCBI Taxonomy" id="349316"/>
    <lineage>
        <taxon>Bacteria</taxon>
        <taxon>Bacillati</taxon>
        <taxon>Actinomycetota</taxon>
        <taxon>Actinomycetes</taxon>
        <taxon>Micromonosporales</taxon>
        <taxon>Micromonosporaceae</taxon>
        <taxon>Luedemannella</taxon>
    </lineage>
</organism>
<evidence type="ECO:0000259" key="11">
    <source>
        <dbReference type="PROSITE" id="PS50929"/>
    </source>
</evidence>
<dbReference type="InterPro" id="IPR022514">
    <property type="entry name" value="NHPM_micro_ABC1"/>
</dbReference>
<dbReference type="Gene3D" id="1.20.1560.10">
    <property type="entry name" value="ABC transporter type 1, transmembrane domain"/>
    <property type="match status" value="1"/>
</dbReference>
<dbReference type="Proteomes" id="UP001500218">
    <property type="component" value="Unassembled WGS sequence"/>
</dbReference>
<dbReference type="InterPro" id="IPR039421">
    <property type="entry name" value="Type_1_exporter"/>
</dbReference>
<keyword evidence="5" id="KW-0788">Thiol protease</keyword>
<dbReference type="PROSITE" id="PS50893">
    <property type="entry name" value="ABC_TRANSPORTER_2"/>
    <property type="match status" value="1"/>
</dbReference>
<evidence type="ECO:0000259" key="12">
    <source>
        <dbReference type="PROSITE" id="PS50990"/>
    </source>
</evidence>
<comment type="subcellular location">
    <subcellularLocation>
        <location evidence="1">Cell membrane</location>
        <topology evidence="1">Multi-pass membrane protein</topology>
    </subcellularLocation>
</comment>
<dbReference type="Pfam" id="PF00664">
    <property type="entry name" value="ABC_membrane"/>
    <property type="match status" value="1"/>
</dbReference>
<evidence type="ECO:0000256" key="2">
    <source>
        <dbReference type="ARBA" id="ARBA00022692"/>
    </source>
</evidence>
<dbReference type="NCBIfam" id="TIGR03796">
    <property type="entry name" value="NHLM_micro_ABC1"/>
    <property type="match status" value="1"/>
</dbReference>
<keyword evidence="6" id="KW-0067">ATP-binding</keyword>
<dbReference type="InterPro" id="IPR027417">
    <property type="entry name" value="P-loop_NTPase"/>
</dbReference>
<dbReference type="InterPro" id="IPR036640">
    <property type="entry name" value="ABC1_TM_sf"/>
</dbReference>
<dbReference type="SMART" id="SM00382">
    <property type="entry name" value="AAA"/>
    <property type="match status" value="1"/>
</dbReference>
<comment type="caution">
    <text evidence="13">The sequence shown here is derived from an EMBL/GenBank/DDBJ whole genome shotgun (WGS) entry which is preliminary data.</text>
</comment>
<dbReference type="PROSITE" id="PS50929">
    <property type="entry name" value="ABC_TM1F"/>
    <property type="match status" value="1"/>
</dbReference>
<keyword evidence="4" id="KW-0378">Hydrolase</keyword>
<dbReference type="PANTHER" id="PTHR43394">
    <property type="entry name" value="ATP-DEPENDENT PERMEASE MDL1, MITOCHONDRIAL"/>
    <property type="match status" value="1"/>
</dbReference>
<name>A0ABN2LT82_9ACTN</name>
<evidence type="ECO:0000256" key="3">
    <source>
        <dbReference type="ARBA" id="ARBA00022741"/>
    </source>
</evidence>
<evidence type="ECO:0000256" key="9">
    <source>
        <dbReference type="SAM" id="Phobius"/>
    </source>
</evidence>
<evidence type="ECO:0000256" key="4">
    <source>
        <dbReference type="ARBA" id="ARBA00022801"/>
    </source>
</evidence>
<feature type="domain" description="Peptidase C39" evidence="12">
    <location>
        <begin position="2"/>
        <end position="118"/>
    </location>
</feature>
<evidence type="ECO:0000256" key="1">
    <source>
        <dbReference type="ARBA" id="ARBA00004651"/>
    </source>
</evidence>
<dbReference type="Pfam" id="PF00005">
    <property type="entry name" value="ABC_tran"/>
    <property type="match status" value="1"/>
</dbReference>
<evidence type="ECO:0000259" key="10">
    <source>
        <dbReference type="PROSITE" id="PS50893"/>
    </source>
</evidence>
<feature type="domain" description="ABC transmembrane type-1" evidence="11">
    <location>
        <begin position="152"/>
        <end position="430"/>
    </location>
</feature>
<dbReference type="InterPro" id="IPR017871">
    <property type="entry name" value="ABC_transporter-like_CS"/>
</dbReference>
<feature type="transmembrane region" description="Helical" evidence="9">
    <location>
        <begin position="152"/>
        <end position="173"/>
    </location>
</feature>
<keyword evidence="8 9" id="KW-0472">Membrane</keyword>
<feature type="domain" description="ABC transporter" evidence="10">
    <location>
        <begin position="463"/>
        <end position="696"/>
    </location>
</feature>
<protein>
    <submittedName>
        <fullName evidence="13">NHLP family bacteriocin export ABC transporter peptidase/permease/ATPase subunit</fullName>
    </submittedName>
</protein>
<dbReference type="PROSITE" id="PS00211">
    <property type="entry name" value="ABC_TRANSPORTER_1"/>
    <property type="match status" value="1"/>
</dbReference>